<keyword evidence="4 7" id="KW-1133">Transmembrane helix</keyword>
<dbReference type="PANTHER" id="PTHR16172">
    <property type="entry name" value="MAJOR FACILITATOR SUPERFAMILY DOMAIN-CONTAINING PROTEIN 6-LIKE"/>
    <property type="match status" value="1"/>
</dbReference>
<keyword evidence="5 7" id="KW-0472">Membrane</keyword>
<feature type="region of interest" description="Disordered" evidence="6">
    <location>
        <begin position="582"/>
        <end position="612"/>
    </location>
</feature>
<dbReference type="SUPFAM" id="SSF103473">
    <property type="entry name" value="MFS general substrate transporter"/>
    <property type="match status" value="1"/>
</dbReference>
<evidence type="ECO:0000256" key="2">
    <source>
        <dbReference type="ARBA" id="ARBA00005241"/>
    </source>
</evidence>
<feature type="transmembrane region" description="Helical" evidence="7">
    <location>
        <begin position="521"/>
        <end position="544"/>
    </location>
</feature>
<comment type="subcellular location">
    <subcellularLocation>
        <location evidence="1">Membrane</location>
        <topology evidence="1">Multi-pass membrane protein</topology>
    </subcellularLocation>
</comment>
<feature type="transmembrane region" description="Helical" evidence="7">
    <location>
        <begin position="12"/>
        <end position="33"/>
    </location>
</feature>
<evidence type="ECO:0000313" key="9">
    <source>
        <dbReference type="EMBL" id="KAK8754738.1"/>
    </source>
</evidence>
<dbReference type="EMBL" id="JARKHS020036863">
    <property type="protein sequence ID" value="KAK8754738.1"/>
    <property type="molecule type" value="Genomic_DNA"/>
</dbReference>
<comment type="caution">
    <text evidence="9">The sequence shown here is derived from an EMBL/GenBank/DDBJ whole genome shotgun (WGS) entry which is preliminary data.</text>
</comment>
<evidence type="ECO:0000256" key="7">
    <source>
        <dbReference type="SAM" id="Phobius"/>
    </source>
</evidence>
<dbReference type="AlphaFoldDB" id="A0AAQ4CWZ8"/>
<feature type="transmembrane region" description="Helical" evidence="7">
    <location>
        <begin position="321"/>
        <end position="341"/>
    </location>
</feature>
<accession>A0AAQ4CWZ8</accession>
<evidence type="ECO:0000313" key="10">
    <source>
        <dbReference type="Proteomes" id="UP001321473"/>
    </source>
</evidence>
<dbReference type="InterPro" id="IPR024989">
    <property type="entry name" value="MFS_assoc_dom"/>
</dbReference>
<organism evidence="9 10">
    <name type="scientific">Amblyomma americanum</name>
    <name type="common">Lone star tick</name>
    <dbReference type="NCBI Taxonomy" id="6943"/>
    <lineage>
        <taxon>Eukaryota</taxon>
        <taxon>Metazoa</taxon>
        <taxon>Ecdysozoa</taxon>
        <taxon>Arthropoda</taxon>
        <taxon>Chelicerata</taxon>
        <taxon>Arachnida</taxon>
        <taxon>Acari</taxon>
        <taxon>Parasitiformes</taxon>
        <taxon>Ixodida</taxon>
        <taxon>Ixodoidea</taxon>
        <taxon>Ixodidae</taxon>
        <taxon>Amblyomminae</taxon>
        <taxon>Amblyomma</taxon>
    </lineage>
</organism>
<feature type="transmembrane region" description="Helical" evidence="7">
    <location>
        <begin position="427"/>
        <end position="451"/>
    </location>
</feature>
<dbReference type="PANTHER" id="PTHR16172:SF41">
    <property type="entry name" value="MAJOR FACILITATOR SUPERFAMILY DOMAIN-CONTAINING PROTEIN 6-LIKE"/>
    <property type="match status" value="1"/>
</dbReference>
<dbReference type="InterPro" id="IPR051717">
    <property type="entry name" value="MFS_MFSD6"/>
</dbReference>
<evidence type="ECO:0000256" key="4">
    <source>
        <dbReference type="ARBA" id="ARBA00022989"/>
    </source>
</evidence>
<dbReference type="GO" id="GO:0016020">
    <property type="term" value="C:membrane"/>
    <property type="evidence" value="ECO:0007669"/>
    <property type="project" value="UniProtKB-SubCell"/>
</dbReference>
<dbReference type="Proteomes" id="UP001321473">
    <property type="component" value="Unassembled WGS sequence"/>
</dbReference>
<evidence type="ECO:0000256" key="1">
    <source>
        <dbReference type="ARBA" id="ARBA00004141"/>
    </source>
</evidence>
<feature type="transmembrane region" description="Helical" evidence="7">
    <location>
        <begin position="492"/>
        <end position="509"/>
    </location>
</feature>
<keyword evidence="3 7" id="KW-0812">Transmembrane</keyword>
<feature type="transmembrane region" description="Helical" evidence="7">
    <location>
        <begin position="463"/>
        <end position="486"/>
    </location>
</feature>
<feature type="region of interest" description="Disordered" evidence="6">
    <location>
        <begin position="626"/>
        <end position="645"/>
    </location>
</feature>
<feature type="transmembrane region" description="Helical" evidence="7">
    <location>
        <begin position="353"/>
        <end position="374"/>
    </location>
</feature>
<sequence>MTVSPRLRKLLPLMAISFSFFAAMGSLSPFLSLHLRTLGLSDEEAVLINTAAAFASLLGPVLVGLVAERRCAYRSLLVLSLVLAGAGYSALLGVPRVVRSPRSPLLEFDCPSGLYLERCPEWDSCTASELNPLGLATFRVSNCHYQCGGGNQSAVRQPIHFCFLSHEGNLCIIHEAGSRDNSTTEFGASFLAKTARTLVDVSVARFLDHEGRRDDELVDVCSFDLLAPIVVNQKQFNDYECRPHPEGCTIRCSVAVADNLGRRMQSARCVQVIGDPQVTFWATLALRVFADLWLMTAFYLVEAVTVLSINDFNGLYGRIKFWAALGVTIFAVLTGFLVDYYSELTGGADYSPAVFVFDGLALVSCALAVFLPAVEDKKANHVLHYGLGQEPRFCSLDTSVLLLLVLLLGTVWGYLETYLHWMYSEMGASHLLVSLSLALPMGCALPFLAIAKNLVRNIGRANLVVFGFLFYATRAAGLSFVTARWWITPFEAMETFTLPVLWVALVAYAQKVVPCRQRLTIQCILIILHFCIGRGTGSIAGFFLNAAFGQRTTFRGVADPQEEPPTPRRHACHHQRRLVPDAELAGERRHARPPAHDGRPGRLGHRGLRGPGLGLVTPQEQELTARSKNGFCGGSPDGVDVLQPL</sequence>
<reference evidence="9 10" key="1">
    <citation type="journal article" date="2023" name="Arcadia Sci">
        <title>De novo assembly of a long-read Amblyomma americanum tick genome.</title>
        <authorList>
            <person name="Chou S."/>
            <person name="Poskanzer K.E."/>
            <person name="Rollins M."/>
            <person name="Thuy-Boun P.S."/>
        </authorList>
    </citation>
    <scope>NUCLEOTIDE SEQUENCE [LARGE SCALE GENOMIC DNA]</scope>
    <source>
        <strain evidence="9">F_SG_1</strain>
        <tissue evidence="9">Salivary glands</tissue>
    </source>
</reference>
<feature type="domain" description="Major facilitator superfamily associated" evidence="8">
    <location>
        <begin position="14"/>
        <end position="555"/>
    </location>
</feature>
<protein>
    <recommendedName>
        <fullName evidence="8">Major facilitator superfamily associated domain-containing protein</fullName>
    </recommendedName>
</protein>
<evidence type="ECO:0000256" key="5">
    <source>
        <dbReference type="ARBA" id="ARBA00023136"/>
    </source>
</evidence>
<comment type="similarity">
    <text evidence="2">Belongs to the major facilitator superfamily. MFSD6 family.</text>
</comment>
<feature type="transmembrane region" description="Helical" evidence="7">
    <location>
        <begin position="394"/>
        <end position="415"/>
    </location>
</feature>
<feature type="transmembrane region" description="Helical" evidence="7">
    <location>
        <begin position="45"/>
        <end position="67"/>
    </location>
</feature>
<dbReference type="Gene3D" id="1.20.1250.20">
    <property type="entry name" value="MFS general substrate transporter like domains"/>
    <property type="match status" value="2"/>
</dbReference>
<dbReference type="InterPro" id="IPR036259">
    <property type="entry name" value="MFS_trans_sf"/>
</dbReference>
<feature type="transmembrane region" description="Helical" evidence="7">
    <location>
        <begin position="76"/>
        <end position="94"/>
    </location>
</feature>
<gene>
    <name evidence="9" type="ORF">V5799_002560</name>
</gene>
<proteinExistence type="inferred from homology"/>
<evidence type="ECO:0000259" key="8">
    <source>
        <dbReference type="Pfam" id="PF12832"/>
    </source>
</evidence>
<evidence type="ECO:0000256" key="6">
    <source>
        <dbReference type="SAM" id="MobiDB-lite"/>
    </source>
</evidence>
<keyword evidence="10" id="KW-1185">Reference proteome</keyword>
<evidence type="ECO:0000256" key="3">
    <source>
        <dbReference type="ARBA" id="ARBA00022692"/>
    </source>
</evidence>
<name>A0AAQ4CWZ8_AMBAM</name>
<dbReference type="Pfam" id="PF12832">
    <property type="entry name" value="MFS_1_like"/>
    <property type="match status" value="1"/>
</dbReference>